<evidence type="ECO:0000313" key="2">
    <source>
        <dbReference type="Proteomes" id="UP001164746"/>
    </source>
</evidence>
<protein>
    <submittedName>
        <fullName evidence="1">Uncharacterized protein</fullName>
    </submittedName>
</protein>
<accession>A0ABY7FGI7</accession>
<dbReference type="EMBL" id="CP111023">
    <property type="protein sequence ID" value="WAR21280.1"/>
    <property type="molecule type" value="Genomic_DNA"/>
</dbReference>
<dbReference type="Proteomes" id="UP001164746">
    <property type="component" value="Chromosome 12"/>
</dbReference>
<proteinExistence type="predicted"/>
<evidence type="ECO:0000313" key="1">
    <source>
        <dbReference type="EMBL" id="WAR21280.1"/>
    </source>
</evidence>
<keyword evidence="2" id="KW-1185">Reference proteome</keyword>
<reference evidence="1" key="1">
    <citation type="submission" date="2022-11" db="EMBL/GenBank/DDBJ databases">
        <title>Centuries of genome instability and evolution in soft-shell clam transmissible cancer (bioRxiv).</title>
        <authorList>
            <person name="Hart S.F.M."/>
            <person name="Yonemitsu M.A."/>
            <person name="Giersch R.M."/>
            <person name="Beal B.F."/>
            <person name="Arriagada G."/>
            <person name="Davis B.W."/>
            <person name="Ostrander E.A."/>
            <person name="Goff S.P."/>
            <person name="Metzger M.J."/>
        </authorList>
    </citation>
    <scope>NUCLEOTIDE SEQUENCE</scope>
    <source>
        <strain evidence="1">MELC-2E11</strain>
        <tissue evidence="1">Siphon/mantle</tissue>
    </source>
</reference>
<sequence>MTIYTIRYNKCLMNLQANLHMMQQVICTLCSDLKPVVAELTHYTLGFVRPLSDSLQGKSCNLLKGHTEAQNIIEILQNIRNEDMFDKLYNRVLCRQSQEQLADRDTEQIHLRIKPVSKTIAH</sequence>
<gene>
    <name evidence="1" type="ORF">MAR_015254</name>
</gene>
<organism evidence="1 2">
    <name type="scientific">Mya arenaria</name>
    <name type="common">Soft-shell clam</name>
    <dbReference type="NCBI Taxonomy" id="6604"/>
    <lineage>
        <taxon>Eukaryota</taxon>
        <taxon>Metazoa</taxon>
        <taxon>Spiralia</taxon>
        <taxon>Lophotrochozoa</taxon>
        <taxon>Mollusca</taxon>
        <taxon>Bivalvia</taxon>
        <taxon>Autobranchia</taxon>
        <taxon>Heteroconchia</taxon>
        <taxon>Euheterodonta</taxon>
        <taxon>Imparidentia</taxon>
        <taxon>Neoheterodontei</taxon>
        <taxon>Myida</taxon>
        <taxon>Myoidea</taxon>
        <taxon>Myidae</taxon>
        <taxon>Mya</taxon>
    </lineage>
</organism>
<name>A0ABY7FGI7_MYAAR</name>